<dbReference type="Pfam" id="PF07690">
    <property type="entry name" value="MFS_1"/>
    <property type="match status" value="1"/>
</dbReference>
<gene>
    <name evidence="5" type="ORF">UABAM_02148</name>
</gene>
<dbReference type="RefSeq" id="WP_151967977.1">
    <property type="nucleotide sequence ID" value="NZ_AP019860.1"/>
</dbReference>
<feature type="transmembrane region" description="Helical" evidence="4">
    <location>
        <begin position="143"/>
        <end position="167"/>
    </location>
</feature>
<dbReference type="SUPFAM" id="SSF103473">
    <property type="entry name" value="MFS general substrate transporter"/>
    <property type="match status" value="1"/>
</dbReference>
<feature type="transmembrane region" description="Helical" evidence="4">
    <location>
        <begin position="302"/>
        <end position="321"/>
    </location>
</feature>
<dbReference type="InterPro" id="IPR011701">
    <property type="entry name" value="MFS"/>
</dbReference>
<feature type="transmembrane region" description="Helical" evidence="4">
    <location>
        <begin position="276"/>
        <end position="296"/>
    </location>
</feature>
<dbReference type="Gene3D" id="1.20.1250.20">
    <property type="entry name" value="MFS general substrate transporter like domains"/>
    <property type="match status" value="1"/>
</dbReference>
<dbReference type="AlphaFoldDB" id="A0A5S9F354"/>
<dbReference type="PANTHER" id="PTHR23525">
    <property type="entry name" value="TRANSPORTER, PUTATIVE-RELATED"/>
    <property type="match status" value="1"/>
</dbReference>
<feature type="transmembrane region" description="Helical" evidence="4">
    <location>
        <begin position="107"/>
        <end position="131"/>
    </location>
</feature>
<dbReference type="OrthoDB" id="9810492at2"/>
<accession>A0A5S9F354</accession>
<evidence type="ECO:0000256" key="1">
    <source>
        <dbReference type="ARBA" id="ARBA00022692"/>
    </source>
</evidence>
<name>A0A5S9F354_UABAM</name>
<keyword evidence="3 4" id="KW-0472">Membrane</keyword>
<evidence type="ECO:0000256" key="3">
    <source>
        <dbReference type="ARBA" id="ARBA00023136"/>
    </source>
</evidence>
<dbReference type="CDD" id="cd06174">
    <property type="entry name" value="MFS"/>
    <property type="match status" value="1"/>
</dbReference>
<evidence type="ECO:0000313" key="5">
    <source>
        <dbReference type="EMBL" id="BBM83793.1"/>
    </source>
</evidence>
<feature type="transmembrane region" description="Helical" evidence="4">
    <location>
        <begin position="173"/>
        <end position="191"/>
    </location>
</feature>
<feature type="transmembrane region" description="Helical" evidence="4">
    <location>
        <begin position="374"/>
        <end position="395"/>
    </location>
</feature>
<sequence>MLNTIFKSYSLVKKDILFLICAQFCLNLINTSFILIFNIYLAKQGMSDALIADITSYRFLGILCCAFPLGLYIKGKALRPFFFYAGCGMPVIAFFTLYAAYHQYTSMLQITSFLMGVFFSCMQIIVLPFIVRNTKSGQQPEAIALHHATFSFSMVVCSLLIFIFGNIPYVNEQTILTAFSLMGFLSLYFVVRINKNEYIPQNEDKKKNTTDWAVVFTALFPRIIIAVGAGLTIPYMNLFFYSVHGMDYDAFSLLNFVTASFVGMAVVYVPQMKKNYGLHASIVSTQSAAIVVLVALASTDVFHFPFALYVALLCFVVRQPLMNMAGPMTAFLTMEYVGEKNQEITSALASATWSGSWFLSGKVFKYLRTYDLGYGYIFLITAVLYICGAIGYHILIVNFEKRSLPQLTTST</sequence>
<keyword evidence="2 4" id="KW-1133">Transmembrane helix</keyword>
<dbReference type="GO" id="GO:0022857">
    <property type="term" value="F:transmembrane transporter activity"/>
    <property type="evidence" value="ECO:0007669"/>
    <property type="project" value="InterPro"/>
</dbReference>
<dbReference type="EMBL" id="AP019860">
    <property type="protein sequence ID" value="BBM83793.1"/>
    <property type="molecule type" value="Genomic_DNA"/>
</dbReference>
<evidence type="ECO:0000256" key="4">
    <source>
        <dbReference type="SAM" id="Phobius"/>
    </source>
</evidence>
<dbReference type="PANTHER" id="PTHR23525:SF1">
    <property type="entry name" value="NODULIN-LIKE DOMAIN-CONTAINING PROTEIN"/>
    <property type="match status" value="1"/>
</dbReference>
<dbReference type="InterPro" id="IPR036259">
    <property type="entry name" value="MFS_trans_sf"/>
</dbReference>
<feature type="transmembrane region" description="Helical" evidence="4">
    <location>
        <begin position="248"/>
        <end position="269"/>
    </location>
</feature>
<proteinExistence type="predicted"/>
<feature type="transmembrane region" description="Helical" evidence="4">
    <location>
        <begin position="212"/>
        <end position="236"/>
    </location>
</feature>
<feature type="transmembrane region" description="Helical" evidence="4">
    <location>
        <begin position="16"/>
        <end position="42"/>
    </location>
</feature>
<dbReference type="Proteomes" id="UP000326354">
    <property type="component" value="Chromosome"/>
</dbReference>
<organism evidence="5 6">
    <name type="scientific">Uabimicrobium amorphum</name>
    <dbReference type="NCBI Taxonomy" id="2596890"/>
    <lineage>
        <taxon>Bacteria</taxon>
        <taxon>Pseudomonadati</taxon>
        <taxon>Planctomycetota</taxon>
        <taxon>Candidatus Uabimicrobiia</taxon>
        <taxon>Candidatus Uabimicrobiales</taxon>
        <taxon>Candidatus Uabimicrobiaceae</taxon>
        <taxon>Candidatus Uabimicrobium</taxon>
    </lineage>
</organism>
<reference evidence="5 6" key="1">
    <citation type="submission" date="2019-08" db="EMBL/GenBank/DDBJ databases">
        <title>Complete genome sequence of Candidatus Uab amorphum.</title>
        <authorList>
            <person name="Shiratori T."/>
            <person name="Suzuki S."/>
            <person name="Kakizawa Y."/>
            <person name="Ishida K."/>
        </authorList>
    </citation>
    <scope>NUCLEOTIDE SEQUENCE [LARGE SCALE GENOMIC DNA]</scope>
    <source>
        <strain evidence="5 6">SRT547</strain>
    </source>
</reference>
<feature type="transmembrane region" description="Helical" evidence="4">
    <location>
        <begin position="81"/>
        <end position="101"/>
    </location>
</feature>
<dbReference type="KEGG" id="uam:UABAM_02148"/>
<keyword evidence="1 4" id="KW-0812">Transmembrane</keyword>
<protein>
    <submittedName>
        <fullName evidence="5">MFS transporter</fullName>
    </submittedName>
</protein>
<keyword evidence="6" id="KW-1185">Reference proteome</keyword>
<evidence type="ECO:0000313" key="6">
    <source>
        <dbReference type="Proteomes" id="UP000326354"/>
    </source>
</evidence>
<evidence type="ECO:0000256" key="2">
    <source>
        <dbReference type="ARBA" id="ARBA00022989"/>
    </source>
</evidence>
<feature type="transmembrane region" description="Helical" evidence="4">
    <location>
        <begin position="54"/>
        <end position="74"/>
    </location>
</feature>